<comment type="subcellular location">
    <subcellularLocation>
        <location evidence="2">Nucleus</location>
    </subcellularLocation>
</comment>
<dbReference type="GO" id="GO:0000123">
    <property type="term" value="C:histone acetyltransferase complex"/>
    <property type="evidence" value="ECO:0007669"/>
    <property type="project" value="TreeGrafter"/>
</dbReference>
<dbReference type="GO" id="GO:0031490">
    <property type="term" value="F:chromatin DNA binding"/>
    <property type="evidence" value="ECO:0007669"/>
    <property type="project" value="TreeGrafter"/>
</dbReference>
<gene>
    <name evidence="19" type="ORF">POM88_048936</name>
</gene>
<reference evidence="19" key="1">
    <citation type="submission" date="2023-02" db="EMBL/GenBank/DDBJ databases">
        <title>Genome of toxic invasive species Heracleum sosnowskyi carries increased number of genes despite the absence of recent whole-genome duplications.</title>
        <authorList>
            <person name="Schelkunov M."/>
            <person name="Shtratnikova V."/>
            <person name="Makarenko M."/>
            <person name="Klepikova A."/>
            <person name="Omelchenko D."/>
            <person name="Novikova G."/>
            <person name="Obukhova E."/>
            <person name="Bogdanov V."/>
            <person name="Penin A."/>
            <person name="Logacheva M."/>
        </authorList>
    </citation>
    <scope>NUCLEOTIDE SEQUENCE</scope>
    <source>
        <strain evidence="19">Hsosn_3</strain>
        <tissue evidence="19">Leaf</tissue>
    </source>
</reference>
<feature type="domain" description="CBP/p300-type HAT" evidence="18">
    <location>
        <begin position="363"/>
        <end position="801"/>
    </location>
</feature>
<dbReference type="Pfam" id="PF08214">
    <property type="entry name" value="HAT_KAT11"/>
    <property type="match status" value="1"/>
</dbReference>
<comment type="caution">
    <text evidence="19">The sequence shown here is derived from an EMBL/GenBank/DDBJ whole genome shotgun (WGS) entry which is preliminary data.</text>
</comment>
<dbReference type="GO" id="GO:0004402">
    <property type="term" value="F:histone acetyltransferase activity"/>
    <property type="evidence" value="ECO:0007669"/>
    <property type="project" value="InterPro"/>
</dbReference>
<dbReference type="EMBL" id="JAUIZM010000011">
    <property type="protein sequence ID" value="KAK1355680.1"/>
    <property type="molecule type" value="Genomic_DNA"/>
</dbReference>
<dbReference type="InterPro" id="IPR000197">
    <property type="entry name" value="Znf_TAZ"/>
</dbReference>
<comment type="function">
    <text evidence="1">Acetyltransferase enzyme. Acetylates histones, giving a specific tag for transcriptional activation.</text>
</comment>
<accession>A0AAD8LZ10</accession>
<comment type="catalytic activity">
    <reaction evidence="14">
        <text>L-lysyl-[protein] + acetyl-CoA = N(6)-acetyl-L-lysyl-[protein] + CoA + H(+)</text>
        <dbReference type="Rhea" id="RHEA:45948"/>
        <dbReference type="Rhea" id="RHEA-COMP:9752"/>
        <dbReference type="Rhea" id="RHEA-COMP:10731"/>
        <dbReference type="ChEBI" id="CHEBI:15378"/>
        <dbReference type="ChEBI" id="CHEBI:29969"/>
        <dbReference type="ChEBI" id="CHEBI:57287"/>
        <dbReference type="ChEBI" id="CHEBI:57288"/>
        <dbReference type="ChEBI" id="CHEBI:61930"/>
        <dbReference type="EC" id="2.3.1.48"/>
    </reaction>
</comment>
<dbReference type="PANTHER" id="PTHR13808:SF1">
    <property type="entry name" value="HISTONE ACETYLTRANSFERASE"/>
    <property type="match status" value="1"/>
</dbReference>
<dbReference type="GO" id="GO:0003713">
    <property type="term" value="F:transcription coactivator activity"/>
    <property type="evidence" value="ECO:0007669"/>
    <property type="project" value="TreeGrafter"/>
</dbReference>
<evidence type="ECO:0000256" key="15">
    <source>
        <dbReference type="PROSITE-ProRule" id="PRU00228"/>
    </source>
</evidence>
<keyword evidence="12" id="KW-0539">Nucleus</keyword>
<dbReference type="InterPro" id="IPR011011">
    <property type="entry name" value="Znf_FYVE_PHD"/>
</dbReference>
<evidence type="ECO:0000259" key="16">
    <source>
        <dbReference type="PROSITE" id="PS50134"/>
    </source>
</evidence>
<dbReference type="Gene3D" id="1.20.1020.10">
    <property type="entry name" value="TAZ domain"/>
    <property type="match status" value="1"/>
</dbReference>
<dbReference type="Pfam" id="PF02135">
    <property type="entry name" value="zf-TAZ"/>
    <property type="match status" value="1"/>
</dbReference>
<keyword evidence="20" id="KW-1185">Reference proteome</keyword>
<evidence type="ECO:0000256" key="5">
    <source>
        <dbReference type="ARBA" id="ARBA00022723"/>
    </source>
</evidence>
<dbReference type="Gene3D" id="3.30.40.10">
    <property type="entry name" value="Zinc/RING finger domain, C3HC4 (zinc finger)"/>
    <property type="match status" value="1"/>
</dbReference>
<dbReference type="AlphaFoldDB" id="A0AAD8LZ10"/>
<reference evidence="19" key="2">
    <citation type="submission" date="2023-05" db="EMBL/GenBank/DDBJ databases">
        <authorList>
            <person name="Schelkunov M.I."/>
        </authorList>
    </citation>
    <scope>NUCLEOTIDE SEQUENCE</scope>
    <source>
        <strain evidence="19">Hsosn_3</strain>
        <tissue evidence="19">Leaf</tissue>
    </source>
</reference>
<dbReference type="PROSITE" id="PS50135">
    <property type="entry name" value="ZF_ZZ_2"/>
    <property type="match status" value="1"/>
</dbReference>
<evidence type="ECO:0000259" key="17">
    <source>
        <dbReference type="PROSITE" id="PS50135"/>
    </source>
</evidence>
<dbReference type="SUPFAM" id="SSF57903">
    <property type="entry name" value="FYVE/PHD zinc finger"/>
    <property type="match status" value="1"/>
</dbReference>
<dbReference type="PROSITE" id="PS51727">
    <property type="entry name" value="CBP_P300_HAT"/>
    <property type="match status" value="1"/>
</dbReference>
<dbReference type="Proteomes" id="UP001237642">
    <property type="component" value="Unassembled WGS sequence"/>
</dbReference>
<dbReference type="Pfam" id="PF00628">
    <property type="entry name" value="PHD"/>
    <property type="match status" value="1"/>
</dbReference>
<keyword evidence="9" id="KW-0805">Transcription regulation</keyword>
<evidence type="ECO:0000313" key="20">
    <source>
        <dbReference type="Proteomes" id="UP001237642"/>
    </source>
</evidence>
<keyword evidence="6 15" id="KW-0863">Zinc-finger</keyword>
<dbReference type="EC" id="2.3.1.48" evidence="3"/>
<evidence type="ECO:0000256" key="1">
    <source>
        <dbReference type="ARBA" id="ARBA00002581"/>
    </source>
</evidence>
<dbReference type="GO" id="GO:0005667">
    <property type="term" value="C:transcription regulator complex"/>
    <property type="evidence" value="ECO:0007669"/>
    <property type="project" value="TreeGrafter"/>
</dbReference>
<keyword evidence="8" id="KW-0156">Chromatin regulator</keyword>
<dbReference type="InterPro" id="IPR019787">
    <property type="entry name" value="Znf_PHD-finger"/>
</dbReference>
<keyword evidence="10" id="KW-0010">Activator</keyword>
<dbReference type="SMART" id="SM00551">
    <property type="entry name" value="ZnF_TAZ"/>
    <property type="match status" value="1"/>
</dbReference>
<dbReference type="PROSITE" id="PS50134">
    <property type="entry name" value="ZF_TAZ"/>
    <property type="match status" value="1"/>
</dbReference>
<dbReference type="SUPFAM" id="SSF57933">
    <property type="entry name" value="TAZ domain"/>
    <property type="match status" value="1"/>
</dbReference>
<feature type="domain" description="TAZ-type" evidence="16">
    <location>
        <begin position="853"/>
        <end position="939"/>
    </location>
</feature>
<dbReference type="InterPro" id="IPR031162">
    <property type="entry name" value="CBP_P300_HAT"/>
</dbReference>
<evidence type="ECO:0000259" key="18">
    <source>
        <dbReference type="PROSITE" id="PS51727"/>
    </source>
</evidence>
<keyword evidence="13" id="KW-0012">Acyltransferase</keyword>
<keyword evidence="5" id="KW-0479">Metal-binding</keyword>
<evidence type="ECO:0000256" key="3">
    <source>
        <dbReference type="ARBA" id="ARBA00013184"/>
    </source>
</evidence>
<dbReference type="PANTHER" id="PTHR13808">
    <property type="entry name" value="CBP/P300-RELATED"/>
    <property type="match status" value="1"/>
</dbReference>
<dbReference type="GO" id="GO:0008270">
    <property type="term" value="F:zinc ion binding"/>
    <property type="evidence" value="ECO:0007669"/>
    <property type="project" value="UniProtKB-KW"/>
</dbReference>
<dbReference type="GO" id="GO:0045944">
    <property type="term" value="P:positive regulation of transcription by RNA polymerase II"/>
    <property type="evidence" value="ECO:0007669"/>
    <property type="project" value="TreeGrafter"/>
</dbReference>
<dbReference type="InterPro" id="IPR013083">
    <property type="entry name" value="Znf_RING/FYVE/PHD"/>
</dbReference>
<name>A0AAD8LZ10_9APIA</name>
<dbReference type="InterPro" id="IPR013178">
    <property type="entry name" value="Histone_AcTrfase_Rtt109/CBP"/>
</dbReference>
<evidence type="ECO:0000256" key="8">
    <source>
        <dbReference type="ARBA" id="ARBA00022853"/>
    </source>
</evidence>
<evidence type="ECO:0000256" key="11">
    <source>
        <dbReference type="ARBA" id="ARBA00023163"/>
    </source>
</evidence>
<dbReference type="SUPFAM" id="SSF57850">
    <property type="entry name" value="RING/U-box"/>
    <property type="match status" value="2"/>
</dbReference>
<sequence length="964" mass="109033">MERGTCGAIEMDDDHKASTSHVYDFPKIFVHIKTGTNPSSCPYPGCSKTPPVSQHYSNCKSLDSRVSSLVRNGQQKRKQTAPVISSVNGASGSRLVDFNPLQKRFKMDHVLQSVAVPPHSEISPQTDVAYNNPRTRVSPEKGLMCGNNTLKGQSDDGSCMLISADKGIDEAKYVSVALPEKPEANGVSLIQLFTPDQVREHIRSLKKCVVQKKPKTGKPQAMEQSMSQHPCQLCGVAKLNFEPITIFCTPCGARIKRNTNYYTAKVVDSRQHICNCCYDRTPGDSIVVEGTPCPKASLEKLRNDIIAEEGWVQCDKCHLWQHQICALFNSRRNEGGQAKFTCPHCYIAQVERGECTPLQPSAVRGAKDLPRTSLSDHLEQRLFKKLKQERVSRARIQGKTYDEVPGAECLVVRVVSSVDKKLEVKKQFFETFKAVNYPKEFAYKSKVVLLFQKIEGVEVCLFGMIVQEFGANCQQPNHRRVNLSYMDSVKYFRPEIKAVTGESLRTFVYHEILIGYLEHCKKRGFTSCYMWACPPIKGDEYIFHCHPEMQKTPKCDELRKWYITMLEKAAKENIVVELTNLHDHFFISGGVSGEYKVKVTAARLPYFDGDYLPGAAEDFIHGLQQEEGGIHLNEKTTNKTIAKRALEEYGQDDLSENATKDVLLMHKLCEAISPKQKDFIMVHLQHSCCHCCILMTSGNIWSCCQCDFRLCDKCYEEEQKLEKRDRHPVNEPEEIHMLYPIEVSGIPEDTQDNDVILGSKFFDTRLTFLELCEGNHYQYDTLRRAKHSSMMLLYHLHNPNVPAFVPVCDVCGLNIETGQGCPDNNMCNACYQKDGKSNRSHELTQDTSIVDVDAQNKEATQQKVALRRKLLDLLVHALQCQNCPDPDCHKMKGLIQHYAQCKTRKTGCCVHCKRIRALFKSHAESCELSQCHVPHCRVSKEQQANSRGHAVKTAKGGRKELIMI</sequence>
<evidence type="ECO:0000256" key="9">
    <source>
        <dbReference type="ARBA" id="ARBA00023015"/>
    </source>
</evidence>
<evidence type="ECO:0000256" key="7">
    <source>
        <dbReference type="ARBA" id="ARBA00022833"/>
    </source>
</evidence>
<dbReference type="InterPro" id="IPR035898">
    <property type="entry name" value="TAZ_dom_sf"/>
</dbReference>
<keyword evidence="11" id="KW-0804">Transcription</keyword>
<evidence type="ECO:0000256" key="4">
    <source>
        <dbReference type="ARBA" id="ARBA00022679"/>
    </source>
</evidence>
<dbReference type="InterPro" id="IPR000433">
    <property type="entry name" value="Znf_ZZ"/>
</dbReference>
<dbReference type="SMART" id="SM01250">
    <property type="entry name" value="KAT11"/>
    <property type="match status" value="1"/>
</dbReference>
<evidence type="ECO:0000256" key="2">
    <source>
        <dbReference type="ARBA" id="ARBA00004123"/>
    </source>
</evidence>
<keyword evidence="7" id="KW-0862">Zinc</keyword>
<proteinExistence type="predicted"/>
<evidence type="ECO:0000313" key="19">
    <source>
        <dbReference type="EMBL" id="KAK1355680.1"/>
    </source>
</evidence>
<evidence type="ECO:0000256" key="13">
    <source>
        <dbReference type="ARBA" id="ARBA00023315"/>
    </source>
</evidence>
<dbReference type="GO" id="GO:0005634">
    <property type="term" value="C:nucleus"/>
    <property type="evidence" value="ECO:0007669"/>
    <property type="project" value="UniProtKB-SubCell"/>
</dbReference>
<organism evidence="19 20">
    <name type="scientific">Heracleum sosnowskyi</name>
    <dbReference type="NCBI Taxonomy" id="360622"/>
    <lineage>
        <taxon>Eukaryota</taxon>
        <taxon>Viridiplantae</taxon>
        <taxon>Streptophyta</taxon>
        <taxon>Embryophyta</taxon>
        <taxon>Tracheophyta</taxon>
        <taxon>Spermatophyta</taxon>
        <taxon>Magnoliopsida</taxon>
        <taxon>eudicotyledons</taxon>
        <taxon>Gunneridae</taxon>
        <taxon>Pentapetalae</taxon>
        <taxon>asterids</taxon>
        <taxon>campanulids</taxon>
        <taxon>Apiales</taxon>
        <taxon>Apiaceae</taxon>
        <taxon>Apioideae</taxon>
        <taxon>apioid superclade</taxon>
        <taxon>Tordylieae</taxon>
        <taxon>Tordyliinae</taxon>
        <taxon>Heracleum</taxon>
    </lineage>
</organism>
<evidence type="ECO:0000256" key="10">
    <source>
        <dbReference type="ARBA" id="ARBA00023159"/>
    </source>
</evidence>
<protein>
    <recommendedName>
        <fullName evidence="3">histone acetyltransferase</fullName>
        <ecNumber evidence="3">2.3.1.48</ecNumber>
    </recommendedName>
</protein>
<evidence type="ECO:0000256" key="12">
    <source>
        <dbReference type="ARBA" id="ARBA00023242"/>
    </source>
</evidence>
<keyword evidence="4" id="KW-0808">Transferase</keyword>
<evidence type="ECO:0000256" key="14">
    <source>
        <dbReference type="ARBA" id="ARBA00048017"/>
    </source>
</evidence>
<feature type="domain" description="ZZ-type" evidence="17">
    <location>
        <begin position="683"/>
        <end position="746"/>
    </location>
</feature>
<evidence type="ECO:0000256" key="6">
    <source>
        <dbReference type="ARBA" id="ARBA00022771"/>
    </source>
</evidence>